<evidence type="ECO:0000313" key="7">
    <source>
        <dbReference type="Proteomes" id="UP001300502"/>
    </source>
</evidence>
<dbReference type="GO" id="GO:0005524">
    <property type="term" value="F:ATP binding"/>
    <property type="evidence" value="ECO:0007669"/>
    <property type="project" value="UniProtKB-KW"/>
</dbReference>
<organism evidence="6 7">
    <name type="scientific">Galdieria yellowstonensis</name>
    <dbReference type="NCBI Taxonomy" id="3028027"/>
    <lineage>
        <taxon>Eukaryota</taxon>
        <taxon>Rhodophyta</taxon>
        <taxon>Bangiophyceae</taxon>
        <taxon>Galdieriales</taxon>
        <taxon>Galdieriaceae</taxon>
        <taxon>Galdieria</taxon>
    </lineage>
</organism>
<dbReference type="InterPro" id="IPR050334">
    <property type="entry name" value="Molybdenum_import_ModC"/>
</dbReference>
<name>A0AAV9IGR4_9RHOD</name>
<dbReference type="GO" id="GO:0055085">
    <property type="term" value="P:transmembrane transport"/>
    <property type="evidence" value="ECO:0007669"/>
    <property type="project" value="InterPro"/>
</dbReference>
<dbReference type="GO" id="GO:0009941">
    <property type="term" value="C:chloroplast envelope"/>
    <property type="evidence" value="ECO:0007669"/>
    <property type="project" value="TreeGrafter"/>
</dbReference>
<dbReference type="GO" id="GO:0016887">
    <property type="term" value="F:ATP hydrolysis activity"/>
    <property type="evidence" value="ECO:0007669"/>
    <property type="project" value="InterPro"/>
</dbReference>
<dbReference type="PANTHER" id="PTHR43514">
    <property type="entry name" value="ABC TRANSPORTER I FAMILY MEMBER 10"/>
    <property type="match status" value="1"/>
</dbReference>
<keyword evidence="2" id="KW-0813">Transport</keyword>
<keyword evidence="4" id="KW-0067">ATP-binding</keyword>
<dbReference type="PROSITE" id="PS50893">
    <property type="entry name" value="ABC_TRANSPORTER_2"/>
    <property type="match status" value="1"/>
</dbReference>
<dbReference type="GO" id="GO:0016020">
    <property type="term" value="C:membrane"/>
    <property type="evidence" value="ECO:0007669"/>
    <property type="project" value="InterPro"/>
</dbReference>
<dbReference type="PROSITE" id="PS00211">
    <property type="entry name" value="ABC_TRANSPORTER_1"/>
    <property type="match status" value="1"/>
</dbReference>
<dbReference type="AlphaFoldDB" id="A0AAV9IGR4"/>
<dbReference type="SMART" id="SM00382">
    <property type="entry name" value="AAA"/>
    <property type="match status" value="1"/>
</dbReference>
<evidence type="ECO:0000256" key="1">
    <source>
        <dbReference type="ARBA" id="ARBA00014334"/>
    </source>
</evidence>
<dbReference type="Gene3D" id="3.40.50.300">
    <property type="entry name" value="P-loop containing nucleotide triphosphate hydrolases"/>
    <property type="match status" value="1"/>
</dbReference>
<sequence>MILSFQVISSPSLLGVSTFLKPRNLEPTRSRFNLIISKRYCTFPIFGVYSQLGNSQYLTPKEEVGIFVCDVHFSWSRTRPVLKGISFQVPPGQFCMILGSNGSGKSTLCEVIYGSLIPHKGFVKTAKPTALIYQSPDDNLVFPTVESEFICCLRNETEEKKEEMARSALRKVGLEHLYYSRVDGLSGGEKQRVAVASLLLLNPAVLILDEPTASMDASSREDFIRLVKTLVAEKNLAVLWVTHLQEEQRYADRLIRIHSGKVIYDGEPTKVTTSCFQVE</sequence>
<keyword evidence="7" id="KW-1185">Reference proteome</keyword>
<reference evidence="6 7" key="1">
    <citation type="submission" date="2022-07" db="EMBL/GenBank/DDBJ databases">
        <title>Genome-wide signatures of adaptation to extreme environments.</title>
        <authorList>
            <person name="Cho C.H."/>
            <person name="Yoon H.S."/>
        </authorList>
    </citation>
    <scope>NUCLEOTIDE SEQUENCE [LARGE SCALE GENOMIC DNA]</scope>
    <source>
        <strain evidence="6 7">108.79 E11</strain>
    </source>
</reference>
<keyword evidence="3" id="KW-0547">Nucleotide-binding</keyword>
<dbReference type="InterPro" id="IPR003593">
    <property type="entry name" value="AAA+_ATPase"/>
</dbReference>
<dbReference type="InterPro" id="IPR003439">
    <property type="entry name" value="ABC_transporter-like_ATP-bd"/>
</dbReference>
<dbReference type="Pfam" id="PF00005">
    <property type="entry name" value="ABC_tran"/>
    <property type="match status" value="1"/>
</dbReference>
<feature type="domain" description="ABC transporter" evidence="5">
    <location>
        <begin position="66"/>
        <end position="278"/>
    </location>
</feature>
<accession>A0AAV9IGR4</accession>
<proteinExistence type="predicted"/>
<dbReference type="InterPro" id="IPR027417">
    <property type="entry name" value="P-loop_NTPase"/>
</dbReference>
<evidence type="ECO:0000256" key="2">
    <source>
        <dbReference type="ARBA" id="ARBA00022448"/>
    </source>
</evidence>
<dbReference type="Proteomes" id="UP001300502">
    <property type="component" value="Unassembled WGS sequence"/>
</dbReference>
<dbReference type="PANTHER" id="PTHR43514:SF4">
    <property type="entry name" value="ABC TRANSPORTER I FAMILY MEMBER 10"/>
    <property type="match status" value="1"/>
</dbReference>
<dbReference type="EMBL" id="JANCYU010000042">
    <property type="protein sequence ID" value="KAK4526647.1"/>
    <property type="molecule type" value="Genomic_DNA"/>
</dbReference>
<gene>
    <name evidence="6" type="ORF">GAYE_SCF26G4563</name>
</gene>
<dbReference type="SUPFAM" id="SSF52540">
    <property type="entry name" value="P-loop containing nucleoside triphosphate hydrolases"/>
    <property type="match status" value="1"/>
</dbReference>
<comment type="caution">
    <text evidence="6">The sequence shown here is derived from an EMBL/GenBank/DDBJ whole genome shotgun (WGS) entry which is preliminary data.</text>
</comment>
<evidence type="ECO:0000259" key="5">
    <source>
        <dbReference type="PROSITE" id="PS50893"/>
    </source>
</evidence>
<evidence type="ECO:0000313" key="6">
    <source>
        <dbReference type="EMBL" id="KAK4526647.1"/>
    </source>
</evidence>
<evidence type="ECO:0000256" key="4">
    <source>
        <dbReference type="ARBA" id="ARBA00022840"/>
    </source>
</evidence>
<dbReference type="InterPro" id="IPR015856">
    <property type="entry name" value="ABC_transpr_CbiO/EcfA_su"/>
</dbReference>
<protein>
    <recommendedName>
        <fullName evidence="1">Probable ATP-dependent transporter ycf16</fullName>
    </recommendedName>
</protein>
<evidence type="ECO:0000256" key="3">
    <source>
        <dbReference type="ARBA" id="ARBA00022741"/>
    </source>
</evidence>
<dbReference type="CDD" id="cd03225">
    <property type="entry name" value="ABC_cobalt_CbiO_domain1"/>
    <property type="match status" value="1"/>
</dbReference>
<dbReference type="InterPro" id="IPR017871">
    <property type="entry name" value="ABC_transporter-like_CS"/>
</dbReference>